<proteinExistence type="predicted"/>
<dbReference type="OrthoDB" id="10264507at2759"/>
<protein>
    <submittedName>
        <fullName evidence="1">Uncharacterized protein</fullName>
    </submittedName>
</protein>
<dbReference type="Proteomes" id="UP000509510">
    <property type="component" value="Chromosome III"/>
</dbReference>
<dbReference type="KEGG" id="trg:TRUGW13939_05809"/>
<dbReference type="AlphaFoldDB" id="A0A7H8QX44"/>
<sequence length="145" mass="16958">MSSIFCCSSITPYREARLTHESKFQRFMAWARHSESSPVTSSDSYFRNPNNIPEFAVQVVRQVNYGPVEAKRYFIPDSLAGDLSEFLEVTEQDLIIGNFQKLNAYKNFKCVTHNKFFELNIYQKDPVNQHHWRFNIARPATDIDI</sequence>
<keyword evidence="2" id="KW-1185">Reference proteome</keyword>
<dbReference type="EMBL" id="CP055900">
    <property type="protein sequence ID" value="QKX58682.1"/>
    <property type="molecule type" value="Genomic_DNA"/>
</dbReference>
<organism evidence="1 2">
    <name type="scientific">Talaromyces rugulosus</name>
    <name type="common">Penicillium rugulosum</name>
    <dbReference type="NCBI Taxonomy" id="121627"/>
    <lineage>
        <taxon>Eukaryota</taxon>
        <taxon>Fungi</taxon>
        <taxon>Dikarya</taxon>
        <taxon>Ascomycota</taxon>
        <taxon>Pezizomycotina</taxon>
        <taxon>Eurotiomycetes</taxon>
        <taxon>Eurotiomycetidae</taxon>
        <taxon>Eurotiales</taxon>
        <taxon>Trichocomaceae</taxon>
        <taxon>Talaromyces</taxon>
        <taxon>Talaromyces sect. Islandici</taxon>
    </lineage>
</organism>
<evidence type="ECO:0000313" key="2">
    <source>
        <dbReference type="Proteomes" id="UP000509510"/>
    </source>
</evidence>
<gene>
    <name evidence="1" type="ORF">TRUGW13939_05809</name>
</gene>
<dbReference type="RefSeq" id="XP_035344860.1">
    <property type="nucleotide sequence ID" value="XM_035488967.1"/>
</dbReference>
<dbReference type="GeneID" id="55993306"/>
<evidence type="ECO:0000313" key="1">
    <source>
        <dbReference type="EMBL" id="QKX58682.1"/>
    </source>
</evidence>
<accession>A0A7H8QX44</accession>
<reference evidence="2" key="1">
    <citation type="submission" date="2020-06" db="EMBL/GenBank/DDBJ databases">
        <title>A chromosome-scale genome assembly of Talaromyces rugulosus W13939.</title>
        <authorList>
            <person name="Wang B."/>
            <person name="Guo L."/>
            <person name="Ye K."/>
            <person name="Wang L."/>
        </authorList>
    </citation>
    <scope>NUCLEOTIDE SEQUENCE [LARGE SCALE GENOMIC DNA]</scope>
    <source>
        <strain evidence="2">W13939</strain>
    </source>
</reference>
<name>A0A7H8QX44_TALRU</name>